<dbReference type="CDD" id="cd00188">
    <property type="entry name" value="TOPRIM"/>
    <property type="match status" value="1"/>
</dbReference>
<dbReference type="InterPro" id="IPR029492">
    <property type="entry name" value="DUF4435"/>
</dbReference>
<evidence type="ECO:0000313" key="2">
    <source>
        <dbReference type="EMBL" id="VFJ92437.1"/>
    </source>
</evidence>
<sequence>MNMQGHIGWVDIVDAIRLELKNKHSTDKVWIIVEGETDRRLFSKLIDGDDVEIEISHGGLNALLTIVSELSRETERILGIRDADFLHLEGEAKTPENIFLTDHHDAEMMIVSCDEVYRNLAIEHLPKTKPDDSAVSKGGIPPHEALSSRQVILRSIAFIAGLKWINHTRDLGLDFGNLGLGRFYDWHPDRRALVLDEDNYLDVIMERSGNKKGKVSREAIHLEIKDISDLLDLCNGHDFMRAFAIFSDCHRSPENKKAKKKTSHEDIGKAFRAAYRFMDFQKTRLYKRLQQWSNRQSVSLFKETENFQAQNIQ</sequence>
<feature type="domain" description="DUF4435" evidence="1">
    <location>
        <begin position="28"/>
        <end position="244"/>
    </location>
</feature>
<gene>
    <name evidence="2" type="ORF">BECKLFY1418B_GA0070995_103511</name>
</gene>
<name>A0A450UIV9_9GAMM</name>
<reference evidence="2" key="1">
    <citation type="submission" date="2019-02" db="EMBL/GenBank/DDBJ databases">
        <authorList>
            <person name="Gruber-Vodicka R. H."/>
            <person name="Seah K. B. B."/>
        </authorList>
    </citation>
    <scope>NUCLEOTIDE SEQUENCE</scope>
    <source>
        <strain evidence="2">BECK_M7</strain>
    </source>
</reference>
<proteinExistence type="predicted"/>
<dbReference type="AlphaFoldDB" id="A0A450UIV9"/>
<accession>A0A450UIV9</accession>
<dbReference type="Pfam" id="PF14491">
    <property type="entry name" value="DUF4435"/>
    <property type="match status" value="1"/>
</dbReference>
<evidence type="ECO:0000259" key="1">
    <source>
        <dbReference type="Pfam" id="PF14491"/>
    </source>
</evidence>
<protein>
    <recommendedName>
        <fullName evidence="1">DUF4435 domain-containing protein</fullName>
    </recommendedName>
</protein>
<organism evidence="2">
    <name type="scientific">Candidatus Kentrum sp. LFY</name>
    <dbReference type="NCBI Taxonomy" id="2126342"/>
    <lineage>
        <taxon>Bacteria</taxon>
        <taxon>Pseudomonadati</taxon>
        <taxon>Pseudomonadota</taxon>
        <taxon>Gammaproteobacteria</taxon>
        <taxon>Candidatus Kentrum</taxon>
    </lineage>
</organism>
<dbReference type="EMBL" id="CAADFF010000035">
    <property type="protein sequence ID" value="VFJ92437.1"/>
    <property type="molecule type" value="Genomic_DNA"/>
</dbReference>